<accession>A0A177F4J8</accession>
<proteinExistence type="predicted"/>
<dbReference type="PANTHER" id="PTHR42034:SF1">
    <property type="entry name" value="CONDENSATION DOMAIN-CONTAINING PROTEIN"/>
    <property type="match status" value="1"/>
</dbReference>
<keyword evidence="2" id="KW-1185">Reference proteome</keyword>
<dbReference type="RefSeq" id="XP_022510462.1">
    <property type="nucleotide sequence ID" value="XM_022657289.1"/>
</dbReference>
<evidence type="ECO:0000313" key="2">
    <source>
        <dbReference type="Proteomes" id="UP000077002"/>
    </source>
</evidence>
<dbReference type="OrthoDB" id="2548233at2759"/>
<dbReference type="PANTHER" id="PTHR42034">
    <property type="entry name" value="CHROMOSOME 7, WHOLE GENOME SHOTGUN SEQUENCE-RELATED"/>
    <property type="match status" value="1"/>
</dbReference>
<dbReference type="Proteomes" id="UP000077002">
    <property type="component" value="Unassembled WGS sequence"/>
</dbReference>
<dbReference type="InterPro" id="IPR023213">
    <property type="entry name" value="CAT-like_dom_sf"/>
</dbReference>
<name>A0A177F4J8_9EURO</name>
<gene>
    <name evidence="1" type="ORF">AYO21_07332</name>
</gene>
<reference evidence="1 2" key="1">
    <citation type="submission" date="2016-03" db="EMBL/GenBank/DDBJ databases">
        <title>Draft genome sequence of the Fonsecaea monophora CBS 269.37.</title>
        <authorList>
            <person name="Bombassaro A."/>
            <person name="Vinicius W.A."/>
            <person name="De Hoog S."/>
            <person name="Sun J."/>
            <person name="Souza E.M."/>
            <person name="Raittz R.T."/>
            <person name="Costa F."/>
            <person name="Leao A.C."/>
            <person name="Tadra-Sfeir M.Z."/>
            <person name="Baura V."/>
            <person name="Balsanelli E."/>
            <person name="Pedrosa F.O."/>
            <person name="Moreno L.F."/>
            <person name="Steffens M.B."/>
            <person name="Xi L."/>
            <person name="Bocca A.L."/>
            <person name="Felipe M.S."/>
            <person name="Teixeira M."/>
            <person name="Telles Filho F.Q."/>
            <person name="Azevedo C.M."/>
            <person name="Gomes R."/>
            <person name="Vicente V.A."/>
        </authorList>
    </citation>
    <scope>NUCLEOTIDE SEQUENCE [LARGE SCALE GENOMIC DNA]</scope>
    <source>
        <strain evidence="1 2">CBS 269.37</strain>
    </source>
</reference>
<dbReference type="GeneID" id="34602488"/>
<dbReference type="Gene3D" id="3.30.559.30">
    <property type="entry name" value="Nonribosomal peptide synthetase, condensation domain"/>
    <property type="match status" value="1"/>
</dbReference>
<protein>
    <submittedName>
        <fullName evidence="1">Uncharacterized protein</fullName>
    </submittedName>
</protein>
<dbReference type="Gene3D" id="3.30.559.10">
    <property type="entry name" value="Chloramphenicol acetyltransferase-like domain"/>
    <property type="match status" value="1"/>
</dbReference>
<comment type="caution">
    <text evidence="1">The sequence shown here is derived from an EMBL/GenBank/DDBJ whole genome shotgun (WGS) entry which is preliminary data.</text>
</comment>
<dbReference type="EMBL" id="LVKK01000055">
    <property type="protein sequence ID" value="OAG38510.1"/>
    <property type="molecule type" value="Genomic_DNA"/>
</dbReference>
<organism evidence="1 2">
    <name type="scientific">Fonsecaea monophora</name>
    <dbReference type="NCBI Taxonomy" id="254056"/>
    <lineage>
        <taxon>Eukaryota</taxon>
        <taxon>Fungi</taxon>
        <taxon>Dikarya</taxon>
        <taxon>Ascomycota</taxon>
        <taxon>Pezizomycotina</taxon>
        <taxon>Eurotiomycetes</taxon>
        <taxon>Chaetothyriomycetidae</taxon>
        <taxon>Chaetothyriales</taxon>
        <taxon>Herpotrichiellaceae</taxon>
        <taxon>Fonsecaea</taxon>
    </lineage>
</organism>
<dbReference type="AlphaFoldDB" id="A0A177F4J8"/>
<sequence length="480" mass="54343">MASEVYRNLTWAKTMRNRWERDIDEAEEFYHVISRVYEGSGRMFFAKTWFISLSVDVGNDIKLEKAEQRVEQALRNAWLHLRYNHPNIASWVEYDGASEKFRKLYEACEKESDQQAWLESTFHSISTSGTGIERANSDPPAPKLPALFVIKSDDHKSKDGTIYSSYQIPAFGTEVDNLTPPLRVAALIPPSLSAEQQQCLEQILAENAQLRHGVEIACLPFKVGAELPGVHKRVALTYSRQDTQSLLLACKERNITVTHAYHAAIAMALRDLQEKRHENRRVRYISYCLINLRKHCTAPYNTPTHPVSVIHSSSGRSLVVDLEMPPSEEGGHASTKRRNEFTEVVAGVRDFYLSIRDDKEHLSRVPTYWKSGVPRLPESALLSREVFKVPPPDPSPTVSIPSMGRIDDIIAPEHGEFKLHDPWVTGEELRSGLGLFLGSWKGQLTLSAAYNDAWHEGGEVLRFLKSCEQIVWQGLGIDCH</sequence>
<evidence type="ECO:0000313" key="1">
    <source>
        <dbReference type="EMBL" id="OAG38510.1"/>
    </source>
</evidence>